<evidence type="ECO:0000256" key="2">
    <source>
        <dbReference type="SAM" id="SignalP"/>
    </source>
</evidence>
<name>A0A5N6SMR5_ASPPS</name>
<evidence type="ECO:0000313" key="3">
    <source>
        <dbReference type="EMBL" id="KAE8135986.1"/>
    </source>
</evidence>
<feature type="region of interest" description="Disordered" evidence="1">
    <location>
        <begin position="133"/>
        <end position="160"/>
    </location>
</feature>
<accession>A0A5N6SMR5</accession>
<dbReference type="GeneID" id="43644486"/>
<feature type="chain" id="PRO_5024894428" description="Apple domain-containing protein" evidence="2">
    <location>
        <begin position="17"/>
        <end position="285"/>
    </location>
</feature>
<protein>
    <recommendedName>
        <fullName evidence="5">Apple domain-containing protein</fullName>
    </recommendedName>
</protein>
<feature type="signal peptide" evidence="2">
    <location>
        <begin position="1"/>
        <end position="16"/>
    </location>
</feature>
<evidence type="ECO:0008006" key="5">
    <source>
        <dbReference type="Google" id="ProtNLM"/>
    </source>
</evidence>
<organism evidence="3 4">
    <name type="scientific">Aspergillus pseudotamarii</name>
    <dbReference type="NCBI Taxonomy" id="132259"/>
    <lineage>
        <taxon>Eukaryota</taxon>
        <taxon>Fungi</taxon>
        <taxon>Dikarya</taxon>
        <taxon>Ascomycota</taxon>
        <taxon>Pezizomycotina</taxon>
        <taxon>Eurotiomycetes</taxon>
        <taxon>Eurotiomycetidae</taxon>
        <taxon>Eurotiales</taxon>
        <taxon>Aspergillaceae</taxon>
        <taxon>Aspergillus</taxon>
        <taxon>Aspergillus subgen. Circumdati</taxon>
    </lineage>
</organism>
<keyword evidence="2" id="KW-0732">Signal</keyword>
<gene>
    <name evidence="3" type="ORF">BDV38DRAFT_284461</name>
</gene>
<evidence type="ECO:0000256" key="1">
    <source>
        <dbReference type="SAM" id="MobiDB-lite"/>
    </source>
</evidence>
<feature type="compositionally biased region" description="Acidic residues" evidence="1">
    <location>
        <begin position="135"/>
        <end position="152"/>
    </location>
</feature>
<evidence type="ECO:0000313" key="4">
    <source>
        <dbReference type="Proteomes" id="UP000325672"/>
    </source>
</evidence>
<reference evidence="3 4" key="1">
    <citation type="submission" date="2019-04" db="EMBL/GenBank/DDBJ databases">
        <title>Friends and foes A comparative genomics study of 23 Aspergillus species from section Flavi.</title>
        <authorList>
            <consortium name="DOE Joint Genome Institute"/>
            <person name="Kjaerbolling I."/>
            <person name="Vesth T."/>
            <person name="Frisvad J.C."/>
            <person name="Nybo J.L."/>
            <person name="Theobald S."/>
            <person name="Kildgaard S."/>
            <person name="Isbrandt T."/>
            <person name="Kuo A."/>
            <person name="Sato A."/>
            <person name="Lyhne E.K."/>
            <person name="Kogle M.E."/>
            <person name="Wiebenga A."/>
            <person name="Kun R.S."/>
            <person name="Lubbers R.J."/>
            <person name="Makela M.R."/>
            <person name="Barry K."/>
            <person name="Chovatia M."/>
            <person name="Clum A."/>
            <person name="Daum C."/>
            <person name="Haridas S."/>
            <person name="He G."/>
            <person name="LaButti K."/>
            <person name="Lipzen A."/>
            <person name="Mondo S."/>
            <person name="Riley R."/>
            <person name="Salamov A."/>
            <person name="Simmons B.A."/>
            <person name="Magnuson J.K."/>
            <person name="Henrissat B."/>
            <person name="Mortensen U.H."/>
            <person name="Larsen T.O."/>
            <person name="Devries R.P."/>
            <person name="Grigoriev I.V."/>
            <person name="Machida M."/>
            <person name="Baker S.E."/>
            <person name="Andersen M.R."/>
        </authorList>
    </citation>
    <scope>NUCLEOTIDE SEQUENCE [LARGE SCALE GENOMIC DNA]</scope>
    <source>
        <strain evidence="3 4">CBS 117625</strain>
    </source>
</reference>
<proteinExistence type="predicted"/>
<dbReference type="EMBL" id="ML743588">
    <property type="protein sequence ID" value="KAE8135986.1"/>
    <property type="molecule type" value="Genomic_DNA"/>
</dbReference>
<dbReference type="OrthoDB" id="4508136at2759"/>
<dbReference type="RefSeq" id="XP_031912049.1">
    <property type="nucleotide sequence ID" value="XM_032060276.1"/>
</dbReference>
<sequence length="285" mass="32127">MLLLFQILAFLPSALAAQSVLSPGEKCFSATQDRDKSIETCCPSKETSGVGWVGQTKFRYTCGKWANSRVSRKEPAATLQECAALCALDRLCAGSSWKHRSEHCYVLGNEGYTGNFDGSDFVWLDKVDDKIIDDSNGDDSGEHTDEDTEASDNPDPNTVGNEELATKALCPAFDQKEFLLRTPSGDWTRWRVYCDHRATDIKWSERGQMNGTTTPYDTLRAHRYWDAGHRGLTWKDTDFSYRHLTIYNLPTDSQVKTLEGFYLRSAKGSREHVIARVDDVPLRFV</sequence>
<keyword evidence="4" id="KW-1185">Reference proteome</keyword>
<dbReference type="Proteomes" id="UP000325672">
    <property type="component" value="Unassembled WGS sequence"/>
</dbReference>
<dbReference type="AlphaFoldDB" id="A0A5N6SMR5"/>